<name>A0A0E3WE06_MYCLN</name>
<dbReference type="Proteomes" id="UP000199251">
    <property type="component" value="Unassembled WGS sequence"/>
</dbReference>
<dbReference type="OrthoDB" id="9787127at2"/>
<dbReference type="Gene3D" id="3.30.950.30">
    <property type="entry name" value="Schlafen, AAA domain"/>
    <property type="match status" value="1"/>
</dbReference>
<dbReference type="EMBL" id="CTEE01000001">
    <property type="protein sequence ID" value="CQD22478.1"/>
    <property type="molecule type" value="Genomic_DNA"/>
</dbReference>
<dbReference type="AlphaFoldDB" id="A0A0E3WE06"/>
<dbReference type="InterPro" id="IPR007421">
    <property type="entry name" value="Schlafen_AlbA_2_dom"/>
</dbReference>
<feature type="domain" description="GmrSD restriction endonucleases N-terminal" evidence="2">
    <location>
        <begin position="13"/>
        <end position="258"/>
    </location>
</feature>
<evidence type="ECO:0000256" key="1">
    <source>
        <dbReference type="SAM" id="MobiDB-lite"/>
    </source>
</evidence>
<gene>
    <name evidence="4" type="ORF">BN1232_05638</name>
</gene>
<organism evidence="4 5">
    <name type="scientific">Mycobacterium lentiflavum</name>
    <dbReference type="NCBI Taxonomy" id="141349"/>
    <lineage>
        <taxon>Bacteria</taxon>
        <taxon>Bacillati</taxon>
        <taxon>Actinomycetota</taxon>
        <taxon>Actinomycetes</taxon>
        <taxon>Mycobacteriales</taxon>
        <taxon>Mycobacteriaceae</taxon>
        <taxon>Mycobacterium</taxon>
        <taxon>Mycobacterium simiae complex</taxon>
    </lineage>
</organism>
<dbReference type="RefSeq" id="WP_090607870.1">
    <property type="nucleotide sequence ID" value="NZ_CTEE01000001.1"/>
</dbReference>
<accession>A0A0E3WE06</accession>
<dbReference type="PANTHER" id="PTHR37292:SF2">
    <property type="entry name" value="DUF262 DOMAIN-CONTAINING PROTEIN"/>
    <property type="match status" value="1"/>
</dbReference>
<dbReference type="InterPro" id="IPR004919">
    <property type="entry name" value="GmrSD_N"/>
</dbReference>
<feature type="domain" description="Schlafen AlbA-2" evidence="3">
    <location>
        <begin position="620"/>
        <end position="675"/>
    </location>
</feature>
<evidence type="ECO:0000313" key="4">
    <source>
        <dbReference type="EMBL" id="CQD22478.1"/>
    </source>
</evidence>
<dbReference type="Pfam" id="PF04326">
    <property type="entry name" value="SLFN_AlbA_2"/>
    <property type="match status" value="1"/>
</dbReference>
<sequence length="725" mass="80946">MDKKFTSGDTPLADLLRQAGSGALQLPDFQRNWVWDDGHISSLLASISLSYPIGAVMTLRTGNPDVKFKPRALEGVENAAAVEPELLLLDGQQRITSLYLALGSGQPVPTRDARGNSIQRRYFADISKCIDPDEDREEAIVSVSADGLIRSRGDVSIDVSSLERQIEAGMFPLEIVLDAAKTRKWMRQFCAPESGDPEARIEQWDAFEEAVVHNFERYTVPSIELAKMTPKEAVCQVFEKVNTGGVSLTVFELLTATFAADDFALRDDWADREKLLAEPHVLSSFRTTDFLQIISLLATYHRRTAHLTNHPGDDRAPATSCKRKDVLRLTVGDYRSWANTVTEALPKVVRFLHAERIFKESDLPYPTQLVPLTAIFVVLGDQAESHGVAEMLRRWYWCGVFGEMYGTSTETRFANDLQDVVAWVNRGADEPRTIRESQLQAGRLIRLQTRNSAAYKGLYALQMKRGGRDFRTGSTIDLHAYLDDAIDIHHIFPQDWCRANGIQRWVMNSIVNKTAIDSRTNRRIGGSAPSIYVERLQNNEKIAPEELDAILSSHDIDPIALRADDFETFFNKRLERLIKQVETATGKPVSRSQDGSDSPFAHTDNRGDLEGIVAVAIAGESKIVEFKSTALKNLRTGERDPQMEWAIVKTLAGFMNGNGGSLLVGVADDGTFLGIEPDFPLLGKSRTVTGGNYGSPTAFRRRWERWQRPTFGQYLCGGGPYDRQD</sequence>
<evidence type="ECO:0000259" key="2">
    <source>
        <dbReference type="Pfam" id="PF03235"/>
    </source>
</evidence>
<dbReference type="PANTHER" id="PTHR37292">
    <property type="entry name" value="VNG6097C"/>
    <property type="match status" value="1"/>
</dbReference>
<protein>
    <submittedName>
        <fullName evidence="4">Divergent AAA domain protein</fullName>
    </submittedName>
</protein>
<reference evidence="4 5" key="1">
    <citation type="submission" date="2015-03" db="EMBL/GenBank/DDBJ databases">
        <authorList>
            <person name="Urmite Genomes"/>
        </authorList>
    </citation>
    <scope>NUCLEOTIDE SEQUENCE [LARGE SCALE GENOMIC DNA]</scope>
    <source>
        <strain evidence="4 5">CSUR P1491</strain>
    </source>
</reference>
<evidence type="ECO:0000259" key="3">
    <source>
        <dbReference type="Pfam" id="PF04326"/>
    </source>
</evidence>
<dbReference type="STRING" id="141349.BN1232_05638"/>
<dbReference type="InterPro" id="IPR038461">
    <property type="entry name" value="Schlafen_AlbA_2_dom_sf"/>
</dbReference>
<evidence type="ECO:0000313" key="5">
    <source>
        <dbReference type="Proteomes" id="UP000199251"/>
    </source>
</evidence>
<proteinExistence type="predicted"/>
<dbReference type="Pfam" id="PF03235">
    <property type="entry name" value="GmrSD_N"/>
    <property type="match status" value="1"/>
</dbReference>
<feature type="region of interest" description="Disordered" evidence="1">
    <location>
        <begin position="585"/>
        <end position="604"/>
    </location>
</feature>